<organism evidence="2">
    <name type="scientific">Harpegnathos saltator</name>
    <name type="common">Jerdon's jumping ant</name>
    <dbReference type="NCBI Taxonomy" id="610380"/>
    <lineage>
        <taxon>Eukaryota</taxon>
        <taxon>Metazoa</taxon>
        <taxon>Ecdysozoa</taxon>
        <taxon>Arthropoda</taxon>
        <taxon>Hexapoda</taxon>
        <taxon>Insecta</taxon>
        <taxon>Pterygota</taxon>
        <taxon>Neoptera</taxon>
        <taxon>Endopterygota</taxon>
        <taxon>Hymenoptera</taxon>
        <taxon>Apocrita</taxon>
        <taxon>Aculeata</taxon>
        <taxon>Formicoidea</taxon>
        <taxon>Formicidae</taxon>
        <taxon>Ponerinae</taxon>
        <taxon>Ponerini</taxon>
        <taxon>Harpegnathos</taxon>
    </lineage>
</organism>
<proteinExistence type="predicted"/>
<dbReference type="Proteomes" id="UP000008237">
    <property type="component" value="Unassembled WGS sequence"/>
</dbReference>
<dbReference type="Gene3D" id="3.40.50.1820">
    <property type="entry name" value="alpha/beta hydrolase"/>
    <property type="match status" value="1"/>
</dbReference>
<dbReference type="AlphaFoldDB" id="E2BTQ8"/>
<dbReference type="EMBL" id="GL450516">
    <property type="protein sequence ID" value="EFN80920.1"/>
    <property type="molecule type" value="Genomic_DNA"/>
</dbReference>
<reference evidence="1 2" key="1">
    <citation type="journal article" date="2010" name="Science">
        <title>Genomic comparison of the ants Camponotus floridanus and Harpegnathos saltator.</title>
        <authorList>
            <person name="Bonasio R."/>
            <person name="Zhang G."/>
            <person name="Ye C."/>
            <person name="Mutti N.S."/>
            <person name="Fang X."/>
            <person name="Qin N."/>
            <person name="Donahue G."/>
            <person name="Yang P."/>
            <person name="Li Q."/>
            <person name="Li C."/>
            <person name="Zhang P."/>
            <person name="Huang Z."/>
            <person name="Berger S.L."/>
            <person name="Reinberg D."/>
            <person name="Wang J."/>
            <person name="Liebig J."/>
        </authorList>
    </citation>
    <scope>NUCLEOTIDE SEQUENCE [LARGE SCALE GENOMIC DNA]</scope>
    <source>
        <strain evidence="1 2">R22 G/1</strain>
    </source>
</reference>
<dbReference type="InterPro" id="IPR029058">
    <property type="entry name" value="AB_hydrolase_fold"/>
</dbReference>
<keyword evidence="2" id="KW-1185">Reference proteome</keyword>
<sequence>PVDLRNGVQDVSKFGGISLQMDLLTREIIGIEDCFYLNVYATDIEPGKKCAVMVWM</sequence>
<dbReference type="OrthoDB" id="19653at2759"/>
<feature type="non-terminal residue" evidence="1">
    <location>
        <position position="1"/>
    </location>
</feature>
<gene>
    <name evidence="1" type="ORF">EAI_04708</name>
</gene>
<evidence type="ECO:0000313" key="1">
    <source>
        <dbReference type="EMBL" id="EFN80920.1"/>
    </source>
</evidence>
<name>E2BTQ8_HARSA</name>
<evidence type="ECO:0000313" key="2">
    <source>
        <dbReference type="Proteomes" id="UP000008237"/>
    </source>
</evidence>
<dbReference type="InParanoid" id="E2BTQ8"/>
<protein>
    <submittedName>
        <fullName evidence="1">Uncharacterized protein</fullName>
    </submittedName>
</protein>
<dbReference type="SUPFAM" id="SSF53474">
    <property type="entry name" value="alpha/beta-Hydrolases"/>
    <property type="match status" value="1"/>
</dbReference>
<accession>E2BTQ8</accession>